<protein>
    <submittedName>
        <fullName evidence="2">Uncharacterized protein</fullName>
    </submittedName>
</protein>
<dbReference type="EMBL" id="LQYT01000018">
    <property type="protein sequence ID" value="KYD21413.1"/>
    <property type="molecule type" value="Genomic_DNA"/>
</dbReference>
<reference evidence="2 3" key="1">
    <citation type="submission" date="2016-01" db="EMBL/GenBank/DDBJ databases">
        <title>Draft Genome Sequences of Seven Thermophilic Sporeformers Isolated from Foods.</title>
        <authorList>
            <person name="Berendsen E.M."/>
            <person name="Wells-Bennik M.H."/>
            <person name="Krawcyk A.O."/>
            <person name="De Jong A."/>
            <person name="Holsappel S."/>
            <person name="Eijlander R.T."/>
            <person name="Kuipers O.P."/>
        </authorList>
    </citation>
    <scope>NUCLEOTIDE SEQUENCE [LARGE SCALE GENOMIC DNA]</scope>
    <source>
        <strain evidence="2 3">B4135</strain>
    </source>
</reference>
<sequence length="108" mass="12286">MIAFTRAVFFQKAPKGLVFSEGAWHCFYSTGRPITGEEAGRCRSGESESHARLNRKNWISRSKRPSLQAARAPSVRRSRQGFSPVPEGWRILSDFADKFSFNHFANHL</sequence>
<evidence type="ECO:0000313" key="2">
    <source>
        <dbReference type="EMBL" id="KYD21413.1"/>
    </source>
</evidence>
<dbReference type="AlphaFoldDB" id="A0A150MA37"/>
<proteinExistence type="predicted"/>
<comment type="caution">
    <text evidence="2">The sequence shown here is derived from an EMBL/GenBank/DDBJ whole genome shotgun (WGS) entry which is preliminary data.</text>
</comment>
<gene>
    <name evidence="2" type="ORF">B4135_1642</name>
</gene>
<evidence type="ECO:0000256" key="1">
    <source>
        <dbReference type="SAM" id="MobiDB-lite"/>
    </source>
</evidence>
<organism evidence="2 3">
    <name type="scientific">Caldibacillus debilis</name>
    <dbReference type="NCBI Taxonomy" id="301148"/>
    <lineage>
        <taxon>Bacteria</taxon>
        <taxon>Bacillati</taxon>
        <taxon>Bacillota</taxon>
        <taxon>Bacilli</taxon>
        <taxon>Bacillales</taxon>
        <taxon>Bacillaceae</taxon>
        <taxon>Caldibacillus</taxon>
    </lineage>
</organism>
<dbReference type="Proteomes" id="UP000075683">
    <property type="component" value="Unassembled WGS sequence"/>
</dbReference>
<evidence type="ECO:0000313" key="3">
    <source>
        <dbReference type="Proteomes" id="UP000075683"/>
    </source>
</evidence>
<feature type="compositionally biased region" description="Basic and acidic residues" evidence="1">
    <location>
        <begin position="38"/>
        <end position="51"/>
    </location>
</feature>
<accession>A0A150MA37</accession>
<name>A0A150MA37_9BACI</name>
<feature type="region of interest" description="Disordered" evidence="1">
    <location>
        <begin position="32"/>
        <end position="83"/>
    </location>
</feature>